<keyword evidence="3" id="KW-1185">Reference proteome</keyword>
<evidence type="ECO:0000313" key="3">
    <source>
        <dbReference type="Proteomes" id="UP000243650"/>
    </source>
</evidence>
<sequence>MNWQRIVPHIWLEEKAVEAGRLYAEAFPDSQFLSHIVLPDTPSGDAEVVNVEICGQLFQLLGGGPLHAHNPSISYMVSFSDKKELDRSWEKLQEDGQIMMPLDAYPFSERFGWVQDKYGVSWQLMYAPHAEVQRVTPALMFTGEQAGKAEEAAAHYMALGGGEMMEGHFMRHGSGMEFDEEGTIAYARFSVDGSQLVVMDSAYPHGFSFNEMHSLIYQGASQEELDRAWEHLSADPKAEQCGWLKDRYGVSWQVVPVEMNDIMERADHEQLRQLVQVFLPMKKLDVDEIKKAVSFS</sequence>
<dbReference type="Pfam" id="PF06983">
    <property type="entry name" value="3-dmu-9_3-mt"/>
    <property type="match status" value="2"/>
</dbReference>
<dbReference type="SUPFAM" id="SSF54593">
    <property type="entry name" value="Glyoxalase/Bleomycin resistance protein/Dihydroxybiphenyl dioxygenase"/>
    <property type="match status" value="2"/>
</dbReference>
<evidence type="ECO:0000313" key="2">
    <source>
        <dbReference type="EMBL" id="PRO65715.1"/>
    </source>
</evidence>
<feature type="domain" description="PhnB-like" evidence="1">
    <location>
        <begin position="134"/>
        <end position="255"/>
    </location>
</feature>
<proteinExistence type="predicted"/>
<dbReference type="EMBL" id="PVNS01000006">
    <property type="protein sequence ID" value="PRO65715.1"/>
    <property type="molecule type" value="Genomic_DNA"/>
</dbReference>
<dbReference type="InterPro" id="IPR029068">
    <property type="entry name" value="Glyas_Bleomycin-R_OHBP_Dase"/>
</dbReference>
<feature type="domain" description="PhnB-like" evidence="1">
    <location>
        <begin position="4"/>
        <end position="124"/>
    </location>
</feature>
<evidence type="ECO:0000259" key="1">
    <source>
        <dbReference type="Pfam" id="PF06983"/>
    </source>
</evidence>
<dbReference type="AlphaFoldDB" id="A0A2P6MHE3"/>
<protein>
    <recommendedName>
        <fullName evidence="1">PhnB-like domain-containing protein</fullName>
    </recommendedName>
</protein>
<dbReference type="Gene3D" id="3.10.180.10">
    <property type="entry name" value="2,3-Dihydroxybiphenyl 1,2-Dioxygenase, domain 1"/>
    <property type="match status" value="2"/>
</dbReference>
<dbReference type="PANTHER" id="PTHR33990">
    <property type="entry name" value="PROTEIN YJDN-RELATED"/>
    <property type="match status" value="1"/>
</dbReference>
<comment type="caution">
    <text evidence="2">The sequence shown here is derived from an EMBL/GenBank/DDBJ whole genome shotgun (WGS) entry which is preliminary data.</text>
</comment>
<dbReference type="CDD" id="cd06588">
    <property type="entry name" value="PhnB_like"/>
    <property type="match status" value="2"/>
</dbReference>
<dbReference type="OrthoDB" id="9806473at2"/>
<organism evidence="2 3">
    <name type="scientific">Alkalicoccus urumqiensis</name>
    <name type="common">Bacillus urumqiensis</name>
    <dbReference type="NCBI Taxonomy" id="1548213"/>
    <lineage>
        <taxon>Bacteria</taxon>
        <taxon>Bacillati</taxon>
        <taxon>Bacillota</taxon>
        <taxon>Bacilli</taxon>
        <taxon>Bacillales</taxon>
        <taxon>Bacillaceae</taxon>
        <taxon>Alkalicoccus</taxon>
    </lineage>
</organism>
<dbReference type="Proteomes" id="UP000243650">
    <property type="component" value="Unassembled WGS sequence"/>
</dbReference>
<dbReference type="RefSeq" id="WP_105958812.1">
    <property type="nucleotide sequence ID" value="NZ_PVNS01000006.1"/>
</dbReference>
<dbReference type="PANTHER" id="PTHR33990:SF4">
    <property type="entry name" value="PHNB-LIKE DOMAIN-CONTAINING PROTEIN"/>
    <property type="match status" value="1"/>
</dbReference>
<gene>
    <name evidence="2" type="ORF">C6I21_07390</name>
</gene>
<name>A0A2P6MHE3_ALKUR</name>
<reference evidence="2 3" key="1">
    <citation type="submission" date="2018-03" db="EMBL/GenBank/DDBJ databases">
        <title>Bacillus urumqiensis sp. nov., a moderately haloalkaliphilic bacterium isolated from a salt lake.</title>
        <authorList>
            <person name="Zhao B."/>
            <person name="Liao Z."/>
        </authorList>
    </citation>
    <scope>NUCLEOTIDE SEQUENCE [LARGE SCALE GENOMIC DNA]</scope>
    <source>
        <strain evidence="2 3">BZ-SZ-XJ18</strain>
    </source>
</reference>
<accession>A0A2P6MHE3</accession>
<dbReference type="InterPro" id="IPR028973">
    <property type="entry name" value="PhnB-like"/>
</dbReference>